<dbReference type="Proteomes" id="UP000509303">
    <property type="component" value="Chromosome"/>
</dbReference>
<sequence>MDTEQAPPTPASPEDWPEPTEEQVALIRRILAPRIRQARVERTEQQSAA</sequence>
<gene>
    <name evidence="2" type="ORF">HUT08_21695</name>
</gene>
<accession>A0A7H8NBA3</accession>
<dbReference type="RefSeq" id="WP_176163422.1">
    <property type="nucleotide sequence ID" value="NZ_CP054929.1"/>
</dbReference>
<reference evidence="2 3" key="1">
    <citation type="submission" date="2020-06" db="EMBL/GenBank/DDBJ databases">
        <title>Genome mining for natural products.</title>
        <authorList>
            <person name="Zhang B."/>
            <person name="Shi J."/>
            <person name="Ge H."/>
        </authorList>
    </citation>
    <scope>NUCLEOTIDE SEQUENCE [LARGE SCALE GENOMIC DNA]</scope>
    <source>
        <strain evidence="2 3">NA00687</strain>
    </source>
</reference>
<dbReference type="AlphaFoldDB" id="A0A7H8NBA3"/>
<keyword evidence="3" id="KW-1185">Reference proteome</keyword>
<dbReference type="EMBL" id="CP054929">
    <property type="protein sequence ID" value="QKW51704.1"/>
    <property type="molecule type" value="Genomic_DNA"/>
</dbReference>
<organism evidence="2 3">
    <name type="scientific">Streptomyces buecherae</name>
    <dbReference type="NCBI Taxonomy" id="2763006"/>
    <lineage>
        <taxon>Bacteria</taxon>
        <taxon>Bacillati</taxon>
        <taxon>Actinomycetota</taxon>
        <taxon>Actinomycetes</taxon>
        <taxon>Kitasatosporales</taxon>
        <taxon>Streptomycetaceae</taxon>
        <taxon>Streptomyces</taxon>
    </lineage>
</organism>
<proteinExistence type="predicted"/>
<name>A0A7H8NBA3_9ACTN</name>
<feature type="region of interest" description="Disordered" evidence="1">
    <location>
        <begin position="1"/>
        <end position="21"/>
    </location>
</feature>
<protein>
    <submittedName>
        <fullName evidence="2">Uncharacterized protein</fullName>
    </submittedName>
</protein>
<evidence type="ECO:0000313" key="2">
    <source>
        <dbReference type="EMBL" id="QKW51704.1"/>
    </source>
</evidence>
<evidence type="ECO:0000256" key="1">
    <source>
        <dbReference type="SAM" id="MobiDB-lite"/>
    </source>
</evidence>
<evidence type="ECO:0000313" key="3">
    <source>
        <dbReference type="Proteomes" id="UP000509303"/>
    </source>
</evidence>